<protein>
    <submittedName>
        <fullName evidence="1">Uncharacterized protein</fullName>
    </submittedName>
</protein>
<sequence length="89" mass="9898">MPKVLYLVTKNIDLCRDPLLPSQPEPNLQPEMVLLEEGVRARLDSSPNSIPVSALEDDLRSRDVTFAGKTIGYEDLVEKIFSADTVITL</sequence>
<dbReference type="KEGG" id="nti:DNFV4_04660"/>
<dbReference type="EMBL" id="OX365700">
    <property type="protein sequence ID" value="CAI4034216.1"/>
    <property type="molecule type" value="Genomic_DNA"/>
</dbReference>
<keyword evidence="2" id="KW-1185">Reference proteome</keyword>
<proteinExistence type="predicted"/>
<reference evidence="1" key="1">
    <citation type="submission" date="2022-10" db="EMBL/GenBank/DDBJ databases">
        <authorList>
            <person name="Koch H."/>
        </authorList>
    </citation>
    <scope>NUCLEOTIDE SEQUENCE</scope>
    <source>
        <strain evidence="1">DNF</strain>
    </source>
</reference>
<dbReference type="InterPro" id="IPR027396">
    <property type="entry name" value="DsrEFH-like"/>
</dbReference>
<dbReference type="Proteomes" id="UP001179121">
    <property type="component" value="Chromosome"/>
</dbReference>
<dbReference type="AlphaFoldDB" id="A0AA86T9J4"/>
<evidence type="ECO:0000313" key="2">
    <source>
        <dbReference type="Proteomes" id="UP001179121"/>
    </source>
</evidence>
<organism evidence="1 2">
    <name type="scientific">Nitrospira tepida</name>
    <dbReference type="NCBI Taxonomy" id="2973512"/>
    <lineage>
        <taxon>Bacteria</taxon>
        <taxon>Pseudomonadati</taxon>
        <taxon>Nitrospirota</taxon>
        <taxon>Nitrospiria</taxon>
        <taxon>Nitrospirales</taxon>
        <taxon>Nitrospiraceae</taxon>
        <taxon>Nitrospira</taxon>
    </lineage>
</organism>
<dbReference type="RefSeq" id="WP_289271622.1">
    <property type="nucleotide sequence ID" value="NZ_OX365700.1"/>
</dbReference>
<dbReference type="SUPFAM" id="SSF75169">
    <property type="entry name" value="DsrEFH-like"/>
    <property type="match status" value="1"/>
</dbReference>
<evidence type="ECO:0000313" key="1">
    <source>
        <dbReference type="EMBL" id="CAI4034216.1"/>
    </source>
</evidence>
<accession>A0AA86T9J4</accession>
<gene>
    <name evidence="1" type="ORF">DNFV4_04660</name>
</gene>
<name>A0AA86T9J4_9BACT</name>